<dbReference type="Proteomes" id="UP000298213">
    <property type="component" value="Unassembled WGS sequence"/>
</dbReference>
<dbReference type="RefSeq" id="WP_135090373.1">
    <property type="nucleotide sequence ID" value="NZ_SPDV01000071.1"/>
</dbReference>
<reference evidence="8 9" key="1">
    <citation type="submission" date="2019-03" db="EMBL/GenBank/DDBJ databases">
        <title>Genome sequence of Sphingomonas sp. 17J27-24.</title>
        <authorList>
            <person name="Kim M."/>
            <person name="Maeng S."/>
            <person name="Sathiyaraj S."/>
        </authorList>
    </citation>
    <scope>NUCLEOTIDE SEQUENCE [LARGE SCALE GENOMIC DNA]</scope>
    <source>
        <strain evidence="8 9">17J27-24</strain>
    </source>
</reference>
<evidence type="ECO:0000256" key="5">
    <source>
        <dbReference type="ARBA" id="ARBA00023284"/>
    </source>
</evidence>
<dbReference type="InterPro" id="IPR036249">
    <property type="entry name" value="Thioredoxin-like_sf"/>
</dbReference>
<keyword evidence="2 6" id="KW-0732">Signal</keyword>
<evidence type="ECO:0000313" key="8">
    <source>
        <dbReference type="EMBL" id="TFI56510.1"/>
    </source>
</evidence>
<gene>
    <name evidence="8" type="ORF">E2493_19875</name>
</gene>
<dbReference type="PANTHER" id="PTHR13887:SF14">
    <property type="entry name" value="DISULFIDE BOND FORMATION PROTEIN D"/>
    <property type="match status" value="1"/>
</dbReference>
<sequence length="236" mass="24916">MARGLLLAAAAATCLAVPAEAAPTARPGSARPAPARDWTKTVVVTPQGGFRMGNPAAPVKLVEYGSLTCPHCAHFSTTARAALEARVRTGRLSFEFRNYILNGTDVAATLISRCAPPATYFRLTESLYATQPQWVARIEGITIDEKLKLSALPDAEMYGRIADIAGLTQLAASAGVAPQRAKACLADKAGLARIDAMNAAAGKLGVHSTPTFFVNGRMIRTQEWADLEPLIRQAGG</sequence>
<keyword evidence="8" id="KW-0413">Isomerase</keyword>
<evidence type="ECO:0000256" key="4">
    <source>
        <dbReference type="ARBA" id="ARBA00023157"/>
    </source>
</evidence>
<comment type="caution">
    <text evidence="8">The sequence shown here is derived from an EMBL/GenBank/DDBJ whole genome shotgun (WGS) entry which is preliminary data.</text>
</comment>
<dbReference type="AlphaFoldDB" id="A0A4Y8ZKH1"/>
<dbReference type="EMBL" id="SPDV01000071">
    <property type="protein sequence ID" value="TFI56510.1"/>
    <property type="molecule type" value="Genomic_DNA"/>
</dbReference>
<evidence type="ECO:0000256" key="2">
    <source>
        <dbReference type="ARBA" id="ARBA00022729"/>
    </source>
</evidence>
<accession>A0A4Y8ZKH1</accession>
<dbReference type="PANTHER" id="PTHR13887">
    <property type="entry name" value="GLUTATHIONE S-TRANSFERASE KAPPA"/>
    <property type="match status" value="1"/>
</dbReference>
<dbReference type="SUPFAM" id="SSF52833">
    <property type="entry name" value="Thioredoxin-like"/>
    <property type="match status" value="1"/>
</dbReference>
<keyword evidence="4" id="KW-1015">Disulfide bond</keyword>
<dbReference type="OrthoDB" id="8478320at2"/>
<feature type="chain" id="PRO_5021356212" evidence="6">
    <location>
        <begin position="22"/>
        <end position="236"/>
    </location>
</feature>
<dbReference type="GO" id="GO:0016491">
    <property type="term" value="F:oxidoreductase activity"/>
    <property type="evidence" value="ECO:0007669"/>
    <property type="project" value="UniProtKB-KW"/>
</dbReference>
<keyword evidence="3" id="KW-0560">Oxidoreductase</keyword>
<dbReference type="Pfam" id="PF13462">
    <property type="entry name" value="Thioredoxin_4"/>
    <property type="match status" value="1"/>
</dbReference>
<evidence type="ECO:0000256" key="1">
    <source>
        <dbReference type="ARBA" id="ARBA00005791"/>
    </source>
</evidence>
<evidence type="ECO:0000259" key="7">
    <source>
        <dbReference type="Pfam" id="PF13462"/>
    </source>
</evidence>
<feature type="domain" description="Thioredoxin-like fold" evidence="7">
    <location>
        <begin position="49"/>
        <end position="231"/>
    </location>
</feature>
<dbReference type="InterPro" id="IPR012336">
    <property type="entry name" value="Thioredoxin-like_fold"/>
</dbReference>
<name>A0A4Y8ZKH1_9SPHN</name>
<organism evidence="8 9">
    <name type="scientific">Sphingomonas parva</name>
    <dbReference type="NCBI Taxonomy" id="2555898"/>
    <lineage>
        <taxon>Bacteria</taxon>
        <taxon>Pseudomonadati</taxon>
        <taxon>Pseudomonadota</taxon>
        <taxon>Alphaproteobacteria</taxon>
        <taxon>Sphingomonadales</taxon>
        <taxon>Sphingomonadaceae</taxon>
        <taxon>Sphingomonas</taxon>
    </lineage>
</organism>
<proteinExistence type="inferred from homology"/>
<evidence type="ECO:0000256" key="3">
    <source>
        <dbReference type="ARBA" id="ARBA00023002"/>
    </source>
</evidence>
<dbReference type="Gene3D" id="1.10.40.110">
    <property type="match status" value="1"/>
</dbReference>
<comment type="similarity">
    <text evidence="1">Belongs to the thioredoxin family. DsbA subfamily.</text>
</comment>
<keyword evidence="5" id="KW-0676">Redox-active center</keyword>
<dbReference type="GO" id="GO:0016853">
    <property type="term" value="F:isomerase activity"/>
    <property type="evidence" value="ECO:0007669"/>
    <property type="project" value="UniProtKB-KW"/>
</dbReference>
<keyword evidence="9" id="KW-1185">Reference proteome</keyword>
<dbReference type="Gene3D" id="3.40.30.10">
    <property type="entry name" value="Glutaredoxin"/>
    <property type="match status" value="1"/>
</dbReference>
<evidence type="ECO:0000256" key="6">
    <source>
        <dbReference type="SAM" id="SignalP"/>
    </source>
</evidence>
<evidence type="ECO:0000313" key="9">
    <source>
        <dbReference type="Proteomes" id="UP000298213"/>
    </source>
</evidence>
<protein>
    <submittedName>
        <fullName evidence="8">Protein-disulfide isomerase</fullName>
    </submittedName>
</protein>
<feature type="signal peptide" evidence="6">
    <location>
        <begin position="1"/>
        <end position="21"/>
    </location>
</feature>